<proteinExistence type="predicted"/>
<dbReference type="InterPro" id="IPR007138">
    <property type="entry name" value="ABM_dom"/>
</dbReference>
<dbReference type="EMBL" id="JPKR02000003">
    <property type="protein sequence ID" value="KGD72990.1"/>
    <property type="molecule type" value="Genomic_DNA"/>
</dbReference>
<gene>
    <name evidence="2" type="ORF">HA49_12345</name>
</gene>
<evidence type="ECO:0000313" key="2">
    <source>
        <dbReference type="EMBL" id="KGD72990.1"/>
    </source>
</evidence>
<organism evidence="2 3">
    <name type="scientific">Tatumella morbirosei</name>
    <dbReference type="NCBI Taxonomy" id="642227"/>
    <lineage>
        <taxon>Bacteria</taxon>
        <taxon>Pseudomonadati</taxon>
        <taxon>Pseudomonadota</taxon>
        <taxon>Gammaproteobacteria</taxon>
        <taxon>Enterobacterales</taxon>
        <taxon>Erwiniaceae</taxon>
        <taxon>Tatumella</taxon>
    </lineage>
</organism>
<dbReference type="GO" id="GO:0003824">
    <property type="term" value="F:catalytic activity"/>
    <property type="evidence" value="ECO:0007669"/>
    <property type="project" value="TreeGrafter"/>
</dbReference>
<evidence type="ECO:0000259" key="1">
    <source>
        <dbReference type="PROSITE" id="PS51725"/>
    </source>
</evidence>
<dbReference type="PANTHER" id="PTHR33336">
    <property type="entry name" value="QUINOL MONOOXYGENASE YGIN-RELATED"/>
    <property type="match status" value="1"/>
</dbReference>
<reference evidence="2" key="1">
    <citation type="submission" date="2014-12" db="EMBL/GenBank/DDBJ databases">
        <title>The draft genome of the Tatumella morbirosei type strain, LMG23360T isolated from pineapple rot.</title>
        <authorList>
            <person name="Smits T.H."/>
            <person name="Palmer M."/>
            <person name="Venter S.N."/>
            <person name="Duffy B."/>
            <person name="Steenkamp E.T."/>
            <person name="Chan W.Y."/>
            <person name="Coutinho T.A."/>
            <person name="Coetzee M.P."/>
            <person name="De Maayer P."/>
        </authorList>
    </citation>
    <scope>NUCLEOTIDE SEQUENCE [LARGE SCALE GENOMIC DNA]</scope>
    <source>
        <strain evidence="2">LMG 23360</strain>
    </source>
</reference>
<accession>A0A095VE87</accession>
<protein>
    <recommendedName>
        <fullName evidence="1">ABM domain-containing protein</fullName>
    </recommendedName>
</protein>
<dbReference type="InterPro" id="IPR011008">
    <property type="entry name" value="Dimeric_a/b-barrel"/>
</dbReference>
<dbReference type="PROSITE" id="PS51725">
    <property type="entry name" value="ABM"/>
    <property type="match status" value="1"/>
</dbReference>
<keyword evidence="3" id="KW-1185">Reference proteome</keyword>
<dbReference type="PANTHER" id="PTHR33336:SF15">
    <property type="entry name" value="ABM DOMAIN-CONTAINING PROTEIN"/>
    <property type="match status" value="1"/>
</dbReference>
<dbReference type="Proteomes" id="UP000029577">
    <property type="component" value="Unassembled WGS sequence"/>
</dbReference>
<dbReference type="Gene3D" id="3.30.70.100">
    <property type="match status" value="1"/>
</dbReference>
<sequence>MITLNVFFKVNPQKKSEFLKELTHMVTESNKESGCEFYKLWQDNANPDFYVLIEHWKDKESLGGHQKTPHWQHFDDVVNSYLTEPYEEHHYKEIEQ</sequence>
<evidence type="ECO:0000313" key="3">
    <source>
        <dbReference type="Proteomes" id="UP000029577"/>
    </source>
</evidence>
<feature type="domain" description="ABM" evidence="1">
    <location>
        <begin position="2"/>
        <end position="91"/>
    </location>
</feature>
<name>A0A095VE87_9GAMM</name>
<dbReference type="SUPFAM" id="SSF54909">
    <property type="entry name" value="Dimeric alpha+beta barrel"/>
    <property type="match status" value="1"/>
</dbReference>
<dbReference type="RefSeq" id="WP_038020902.1">
    <property type="nucleotide sequence ID" value="NZ_JPKR02000003.1"/>
</dbReference>
<dbReference type="OrthoDB" id="9812192at2"/>
<dbReference type="Pfam" id="PF03992">
    <property type="entry name" value="ABM"/>
    <property type="match status" value="1"/>
</dbReference>
<dbReference type="AlphaFoldDB" id="A0A095VE87"/>
<dbReference type="InterPro" id="IPR050744">
    <property type="entry name" value="AI-2_Isomerase_LsrG"/>
</dbReference>
<dbReference type="eggNOG" id="COG1359">
    <property type="taxonomic scope" value="Bacteria"/>
</dbReference>
<comment type="caution">
    <text evidence="2">The sequence shown here is derived from an EMBL/GenBank/DDBJ whole genome shotgun (WGS) entry which is preliminary data.</text>
</comment>